<comment type="catalytic activity">
    <reaction evidence="6">
        <text>1-dodecanoylglycerol + H2O = dodecanoate + glycerol + H(+)</text>
        <dbReference type="Rhea" id="RHEA:44316"/>
        <dbReference type="ChEBI" id="CHEBI:15377"/>
        <dbReference type="ChEBI" id="CHEBI:15378"/>
        <dbReference type="ChEBI" id="CHEBI:17754"/>
        <dbReference type="ChEBI" id="CHEBI:18262"/>
        <dbReference type="ChEBI" id="CHEBI:75539"/>
    </reaction>
</comment>
<reference evidence="10" key="1">
    <citation type="submission" date="2025-08" db="UniProtKB">
        <authorList>
            <consortium name="RefSeq"/>
        </authorList>
    </citation>
    <scope>IDENTIFICATION</scope>
</reference>
<organism evidence="9 10">
    <name type="scientific">Aplysia californica</name>
    <name type="common">California sea hare</name>
    <dbReference type="NCBI Taxonomy" id="6500"/>
    <lineage>
        <taxon>Eukaryota</taxon>
        <taxon>Metazoa</taxon>
        <taxon>Spiralia</taxon>
        <taxon>Lophotrochozoa</taxon>
        <taxon>Mollusca</taxon>
        <taxon>Gastropoda</taxon>
        <taxon>Heterobranchia</taxon>
        <taxon>Euthyneura</taxon>
        <taxon>Tectipleura</taxon>
        <taxon>Aplysiida</taxon>
        <taxon>Aplysioidea</taxon>
        <taxon>Aplysiidae</taxon>
        <taxon>Aplysia</taxon>
    </lineage>
</organism>
<evidence type="ECO:0000313" key="10">
    <source>
        <dbReference type="RefSeq" id="XP_005111054.1"/>
    </source>
</evidence>
<comment type="function">
    <text evidence="7">Lipase that preferentially hydrolysis medium-chain saturated monoacylglycerols including 2-arachidonoylglycerol. Through 2-arachidonoylglycerol degradation may regulate endocannabinoid signaling pathways. Also has a lysophosphatidyl lipase activity with a preference for lysophosphatidylglycerol among other lysophospholipids. Also able to degrade bis(monoacylglycero)phosphate (BMP) and constitutes the major enzyme for BMP catabolism. BMP, also known as lysobisphosphatidic acid, is enriched in late endosomes and lysosomes and plays a key role in the formation of intraluminal vesicles and in lipid sorting.</text>
</comment>
<dbReference type="RefSeq" id="XP_005111054.1">
    <property type="nucleotide sequence ID" value="XM_005110997.3"/>
</dbReference>
<gene>
    <name evidence="10" type="primary">LOC101849420</name>
</gene>
<accession>A0ABM0K846</accession>
<dbReference type="InterPro" id="IPR029058">
    <property type="entry name" value="AB_hydrolase_fold"/>
</dbReference>
<evidence type="ECO:0000256" key="6">
    <source>
        <dbReference type="ARBA" id="ARBA00047662"/>
    </source>
</evidence>
<dbReference type="SUPFAM" id="SSF53474">
    <property type="entry name" value="alpha/beta-Hydrolases"/>
    <property type="match status" value="1"/>
</dbReference>
<evidence type="ECO:0000256" key="3">
    <source>
        <dbReference type="ARBA" id="ARBA00037797"/>
    </source>
</evidence>
<dbReference type="PANTHER" id="PTHR43798:SF5">
    <property type="entry name" value="MONOACYLGLYCEROL LIPASE ABHD6"/>
    <property type="match status" value="1"/>
</dbReference>
<proteinExistence type="predicted"/>
<evidence type="ECO:0000256" key="1">
    <source>
        <dbReference type="ARBA" id="ARBA00001613"/>
    </source>
</evidence>
<evidence type="ECO:0000256" key="7">
    <source>
        <dbReference type="ARBA" id="ARBA00049568"/>
    </source>
</evidence>
<dbReference type="Pfam" id="PF00561">
    <property type="entry name" value="Abhydrolase_1"/>
    <property type="match status" value="1"/>
</dbReference>
<dbReference type="GeneID" id="101849420"/>
<dbReference type="Proteomes" id="UP000694888">
    <property type="component" value="Unplaced"/>
</dbReference>
<dbReference type="InterPro" id="IPR000073">
    <property type="entry name" value="AB_hydrolase_1"/>
</dbReference>
<evidence type="ECO:0000313" key="9">
    <source>
        <dbReference type="Proteomes" id="UP000694888"/>
    </source>
</evidence>
<comment type="subcellular location">
    <subcellularLocation>
        <location evidence="3">Late endosome membrane</location>
        <topology evidence="3">Single-pass type II membrane protein</topology>
    </subcellularLocation>
    <subcellularLocation>
        <location evidence="4">Lysosome membrane</location>
        <topology evidence="4">Single-pass type II membrane protein</topology>
    </subcellularLocation>
    <subcellularLocation>
        <location evidence="5">Mitochondrion membrane</location>
        <topology evidence="5">Single-pass type II membrane protein</topology>
    </subcellularLocation>
</comment>
<dbReference type="InterPro" id="IPR050266">
    <property type="entry name" value="AB_hydrolase_sf"/>
</dbReference>
<dbReference type="Gene3D" id="3.40.50.1820">
    <property type="entry name" value="alpha/beta hydrolase"/>
    <property type="match status" value="1"/>
</dbReference>
<feature type="domain" description="AB hydrolase-1" evidence="8">
    <location>
        <begin position="3"/>
        <end position="219"/>
    </location>
</feature>
<evidence type="ECO:0000256" key="2">
    <source>
        <dbReference type="ARBA" id="ARBA00013254"/>
    </source>
</evidence>
<dbReference type="PANTHER" id="PTHR43798">
    <property type="entry name" value="MONOACYLGLYCEROL LIPASE"/>
    <property type="match status" value="1"/>
</dbReference>
<evidence type="ECO:0000256" key="5">
    <source>
        <dbReference type="ARBA" id="ARBA00046308"/>
    </source>
</evidence>
<keyword evidence="9" id="KW-1185">Reference proteome</keyword>
<evidence type="ECO:0000259" key="8">
    <source>
        <dbReference type="Pfam" id="PF00561"/>
    </source>
</evidence>
<name>A0ABM0K846_APLCA</name>
<evidence type="ECO:0000256" key="4">
    <source>
        <dbReference type="ARBA" id="ARBA00037874"/>
    </source>
</evidence>
<comment type="catalytic activity">
    <reaction evidence="1">
        <text>Hydrolyzes glycerol monoesters of long-chain fatty acids.</text>
        <dbReference type="EC" id="3.1.1.23"/>
    </reaction>
</comment>
<sequence length="257" mass="28564">MMALDLPGHGGSTIPGPEVKTDIEYVMGKLNKFLDLVGVSDRKVHIAGSSLGGAISGIFAAHHPERVEKVSIICPPMETPVNSAFLKELKQAMALEPESLTFEHCSLLPQDLESTKKMFDLCTYNKVSDKLNDQIWKGFLLLRLNRNDFNLRMFKNLANYDYLNLLTSLAPEIKVPSQLIWGQDDAVTHMSGAEVLQSKLPNCRHVDILEQCGHAIDIDRPGALCKALSKFIKEDVDASSEVTTLRSSWKKEDKKGK</sequence>
<protein>
    <recommendedName>
        <fullName evidence="2">acylglycerol lipase</fullName>
        <ecNumber evidence="2">3.1.1.23</ecNumber>
    </recommendedName>
</protein>
<dbReference type="EC" id="3.1.1.23" evidence="2"/>